<dbReference type="Proteomes" id="UP000193380">
    <property type="component" value="Unassembled WGS sequence"/>
</dbReference>
<dbReference type="InterPro" id="IPR038890">
    <property type="entry name" value="ZDBF2"/>
</dbReference>
<accession>A0A060YGA8</accession>
<dbReference type="PANTHER" id="PTHR21639">
    <property type="entry name" value="DBF4-TYPE ZINC FINGER-CONTAINING PROTEIN 2"/>
    <property type="match status" value="1"/>
</dbReference>
<reference evidence="2" key="2">
    <citation type="submission" date="2014-03" db="EMBL/GenBank/DDBJ databases">
        <authorList>
            <person name="Genoscope - CEA"/>
        </authorList>
    </citation>
    <scope>NUCLEOTIDE SEQUENCE</scope>
</reference>
<dbReference type="EMBL" id="FR910875">
    <property type="protein sequence ID" value="CDQ90726.1"/>
    <property type="molecule type" value="Genomic_DNA"/>
</dbReference>
<feature type="compositionally biased region" description="Basic and acidic residues" evidence="1">
    <location>
        <begin position="527"/>
        <end position="541"/>
    </location>
</feature>
<dbReference type="AlphaFoldDB" id="A0A060YGA8"/>
<organism evidence="2 3">
    <name type="scientific">Oncorhynchus mykiss</name>
    <name type="common">Rainbow trout</name>
    <name type="synonym">Salmo gairdneri</name>
    <dbReference type="NCBI Taxonomy" id="8022"/>
    <lineage>
        <taxon>Eukaryota</taxon>
        <taxon>Metazoa</taxon>
        <taxon>Chordata</taxon>
        <taxon>Craniata</taxon>
        <taxon>Vertebrata</taxon>
        <taxon>Euteleostomi</taxon>
        <taxon>Actinopterygii</taxon>
        <taxon>Neopterygii</taxon>
        <taxon>Teleostei</taxon>
        <taxon>Protacanthopterygii</taxon>
        <taxon>Salmoniformes</taxon>
        <taxon>Salmonidae</taxon>
        <taxon>Salmoninae</taxon>
        <taxon>Oncorhynchus</taxon>
    </lineage>
</organism>
<dbReference type="PaxDb" id="8022-A0A060YGA8"/>
<proteinExistence type="predicted"/>
<evidence type="ECO:0008006" key="4">
    <source>
        <dbReference type="Google" id="ProtNLM"/>
    </source>
</evidence>
<evidence type="ECO:0000256" key="1">
    <source>
        <dbReference type="SAM" id="MobiDB-lite"/>
    </source>
</evidence>
<feature type="region of interest" description="Disordered" evidence="1">
    <location>
        <begin position="255"/>
        <end position="275"/>
    </location>
</feature>
<dbReference type="STRING" id="8022.A0A060YGA8"/>
<sequence>MERFLSDVIQHHPNLYNDPRPTHADLPSLSSPLVPREELLDLCASNDDGASFGTREHMPSSDNSSCQLLYVQEADVASETRTSLPEEGRGGNVGSERLTPTAPDQDIRPSSEEGTHSRTPSLDHLPTHPTRPCSQKQTPPPLHRKAHRKTNRRRERGSNSSSSIHPPCSPASPQLCATPTDQITQGTPENQPPYRPRDRTPDPKPRTVNTGWAAWAGVPPWRRRETQKEQAFSSDHSDPEGDTIEEVIQRHCYGRSPTQHHQRDHNIWTGGERGEARGDTDSFHLSLPGSLGVGSGSDADWDTPVQVAIGRGQERRKDIPVVVGLRQGGGEREGRALACLTEVQVNMEDQMYTSQLDSALNPETRTAGEAGMGEAEGEMERTVEEILPALPHIPVSFLGKTWTQVLLEDEQKVENMVREFRQGRFICYFKSESLARHGKRISRDMERGQKEGLEDGGKRSCDGCEGDVGAKVKYKRVPLRYYDPATHRILKTPPKGLNLTPSSSGLPRPPQSHVVRQLFRSLSPDINTERQGGEGGRDGSGGRRRGRSGDSVASGSLLEAVGSFGAEGQGRVICDYALQPLLSVQ</sequence>
<feature type="compositionally biased region" description="Basic and acidic residues" evidence="1">
    <location>
        <begin position="105"/>
        <end position="116"/>
    </location>
</feature>
<dbReference type="PANTHER" id="PTHR21639:SF5">
    <property type="entry name" value="DBF4-TYPE ZINC FINGER-CONTAINING PROTEIN 2"/>
    <property type="match status" value="1"/>
</dbReference>
<name>A0A060YGA8_ONCMY</name>
<feature type="compositionally biased region" description="Polar residues" evidence="1">
    <location>
        <begin position="175"/>
        <end position="189"/>
    </location>
</feature>
<feature type="compositionally biased region" description="Basic and acidic residues" evidence="1">
    <location>
        <begin position="195"/>
        <end position="205"/>
    </location>
</feature>
<feature type="region of interest" description="Disordered" evidence="1">
    <location>
        <begin position="77"/>
        <end position="241"/>
    </location>
</feature>
<feature type="region of interest" description="Disordered" evidence="1">
    <location>
        <begin position="490"/>
        <end position="552"/>
    </location>
</feature>
<gene>
    <name evidence="2" type="ORF">GSONMT00033051001</name>
</gene>
<feature type="compositionally biased region" description="Basic residues" evidence="1">
    <location>
        <begin position="142"/>
        <end position="155"/>
    </location>
</feature>
<protein>
    <recommendedName>
        <fullName evidence="4">DBF4-type domain-containing protein</fullName>
    </recommendedName>
</protein>
<evidence type="ECO:0000313" key="3">
    <source>
        <dbReference type="Proteomes" id="UP000193380"/>
    </source>
</evidence>
<evidence type="ECO:0000313" key="2">
    <source>
        <dbReference type="EMBL" id="CDQ90726.1"/>
    </source>
</evidence>
<reference evidence="2" key="1">
    <citation type="journal article" date="2014" name="Nat. Commun.">
        <title>The rainbow trout genome provides novel insights into evolution after whole-genome duplication in vertebrates.</title>
        <authorList>
            <person name="Berthelot C."/>
            <person name="Brunet F."/>
            <person name="Chalopin D."/>
            <person name="Juanchich A."/>
            <person name="Bernard M."/>
            <person name="Noel B."/>
            <person name="Bento P."/>
            <person name="Da Silva C."/>
            <person name="Labadie K."/>
            <person name="Alberti A."/>
            <person name="Aury J.M."/>
            <person name="Louis A."/>
            <person name="Dehais P."/>
            <person name="Bardou P."/>
            <person name="Montfort J."/>
            <person name="Klopp C."/>
            <person name="Cabau C."/>
            <person name="Gaspin C."/>
            <person name="Thorgaard G.H."/>
            <person name="Boussaha M."/>
            <person name="Quillet E."/>
            <person name="Guyomard R."/>
            <person name="Galiana D."/>
            <person name="Bobe J."/>
            <person name="Volff J.N."/>
            <person name="Genet C."/>
            <person name="Wincker P."/>
            <person name="Jaillon O."/>
            <person name="Roest Crollius H."/>
            <person name="Guiguen Y."/>
        </authorList>
    </citation>
    <scope>NUCLEOTIDE SEQUENCE [LARGE SCALE GENOMIC DNA]</scope>
</reference>